<dbReference type="PANTHER" id="PTHR24026:SF136">
    <property type="entry name" value="PROTOCADHERIN-23"/>
    <property type="match status" value="1"/>
</dbReference>
<feature type="domain" description="Cadherin" evidence="8">
    <location>
        <begin position="661"/>
        <end position="746"/>
    </location>
</feature>
<feature type="compositionally biased region" description="Basic and acidic residues" evidence="6">
    <location>
        <begin position="987"/>
        <end position="999"/>
    </location>
</feature>
<evidence type="ECO:0000256" key="5">
    <source>
        <dbReference type="PROSITE-ProRule" id="PRU00043"/>
    </source>
</evidence>
<dbReference type="InterPro" id="IPR002126">
    <property type="entry name" value="Cadherin-like_dom"/>
</dbReference>
<evidence type="ECO:0000256" key="4">
    <source>
        <dbReference type="ARBA" id="ARBA00023180"/>
    </source>
</evidence>
<feature type="region of interest" description="Disordered" evidence="6">
    <location>
        <begin position="1092"/>
        <end position="1170"/>
    </location>
</feature>
<dbReference type="CDD" id="cd11304">
    <property type="entry name" value="Cadherin_repeat"/>
    <property type="match status" value="3"/>
</dbReference>
<feature type="domain" description="Cadherin" evidence="8">
    <location>
        <begin position="95"/>
        <end position="181"/>
    </location>
</feature>
<sequence length="1186" mass="134436">MNYNTKKEYKFKLLAQNTKESYEGKLLQSEAEVTIKVKDEDDLDPAFKDVHYFVDLQHKKEEDGVIIQQIGTDNSVKADKDGNMSPLKLSTSPKIEAYDQDIGINETIMYRIPRDQDFILKTFEIDKNTGELTLKSASQELLTKSQLSFAIEAYQQNNDLRKAHATVTVRLTTEDVILPIFTQNIRIPKSLPEKSEVHSIEVNVDAKFTISGPEKDKFSIDASGKITLLGSPTSCETGCTIIVTAESSLSKNQLKIDFFVKEDNRVFAKDQFFVEMDKESTTDFTLDLKTENVDLQIEGEHTDKFSVSNDGIITMDPNKVETNQKYPIHILAKTKSTPKITDTTKVIIYVVQKAQTTGSLFEKELFRVEIPTVNTKGQKVFTVKTTKSEVQIEKIGGSGKDYFNVDGKDIILESSIEPGKVLELLLKGIYNSEEEKITDTTKIEFSVQDELFSKKLIVKVIDSGFKPDRPIVSIDVEQEDGVIVTGEDKDYFGIKNKQIYLRKDLDPEKLIYQITLEDETQTYTDKMEIVFVIDRGLPPKLFFKDVFVVDIYPNATTGTQVFKIEANVNDVTFKIIQDDKDMFDIDEDSGEITLRRDLEEDDTKFHLIIEGAKDSVKENIEVVFLVGRCGADVKLFSKCVYKEAISSDASSPRVIVQLRHDFDIIPPVNTKYTIKSGNENGYFDIDGQGQVILKKPLNSSLDDKFVLLITAMKIVPKIQRVQAVDIPEVESNEAVVIITLHGSPKFLHMKPLVLVYEPWQPLSDYVYQLKYSGTPEQEGQLTFSINESKKETKFDITQKSGLLFPTADVTADDSFQTDFTVVMEDSKGWKDSIKIYIFRLKTNQMFVLHSTLKLHELSKADIEKKLKEDTSNHYKLLHFEGSKKAKMSSSFYMAGVGNYKRAEGYKPMEYQELQKWNVGELKEVFGPFILEPLENQNVMTEDKRLGEEKEVSYTIAVVVLGGAVAIMLILLLLLFLNRRFFGRHSRKEDTEQLTKRDSDSELDSSAKPSWMIPLPPSLQESFADSDTQYLYKRVMEEDNENITKSFFKNVVEEINERKAARMSSATYVPVSSPTNVEDKPTEDSLIELAEDKHDGNVNNDNPIVDGNVSSKTNVMESTLPQPDYPSIDNTDVTDSANNDDGQNVAVDTESADDTDDNINDPNNQNRKKSVVTFNEELEVITYDNKQ</sequence>
<keyword evidence="5" id="KW-0106">Calcium</keyword>
<keyword evidence="2" id="KW-0130">Cell adhesion</keyword>
<keyword evidence="9" id="KW-1185">Reference proteome</keyword>
<evidence type="ECO:0000259" key="8">
    <source>
        <dbReference type="PROSITE" id="PS50268"/>
    </source>
</evidence>
<evidence type="ECO:0000256" key="7">
    <source>
        <dbReference type="SAM" id="Phobius"/>
    </source>
</evidence>
<dbReference type="SUPFAM" id="SSF49313">
    <property type="entry name" value="Cadherin-like"/>
    <property type="match status" value="3"/>
</dbReference>
<dbReference type="Gene3D" id="2.60.40.60">
    <property type="entry name" value="Cadherins"/>
    <property type="match status" value="3"/>
</dbReference>
<reference evidence="10" key="1">
    <citation type="submission" date="2025-08" db="UniProtKB">
        <authorList>
            <consortium name="RefSeq"/>
        </authorList>
    </citation>
    <scope>IDENTIFICATION</scope>
    <source>
        <tissue evidence="10">Muscle</tissue>
    </source>
</reference>
<name>A0ABM1SNM9_LIMPO</name>
<dbReference type="PANTHER" id="PTHR24026">
    <property type="entry name" value="FAT ATYPICAL CADHERIN-RELATED"/>
    <property type="match status" value="1"/>
</dbReference>
<dbReference type="RefSeq" id="XP_022245235.1">
    <property type="nucleotide sequence ID" value="XM_022389527.1"/>
</dbReference>
<keyword evidence="1 7" id="KW-0812">Transmembrane</keyword>
<keyword evidence="7" id="KW-0472">Membrane</keyword>
<evidence type="ECO:0000313" key="9">
    <source>
        <dbReference type="Proteomes" id="UP000694941"/>
    </source>
</evidence>
<gene>
    <name evidence="10" type="primary">LOC106462307</name>
</gene>
<organism evidence="9 10">
    <name type="scientific">Limulus polyphemus</name>
    <name type="common">Atlantic horseshoe crab</name>
    <dbReference type="NCBI Taxonomy" id="6850"/>
    <lineage>
        <taxon>Eukaryota</taxon>
        <taxon>Metazoa</taxon>
        <taxon>Ecdysozoa</taxon>
        <taxon>Arthropoda</taxon>
        <taxon>Chelicerata</taxon>
        <taxon>Merostomata</taxon>
        <taxon>Xiphosura</taxon>
        <taxon>Limulidae</taxon>
        <taxon>Limulus</taxon>
    </lineage>
</organism>
<feature type="domain" description="Cadherin" evidence="8">
    <location>
        <begin position="1"/>
        <end position="47"/>
    </location>
</feature>
<dbReference type="GeneID" id="106462307"/>
<protein>
    <submittedName>
        <fullName evidence="10">Protocadherin Fat 3-like</fullName>
    </submittedName>
</protein>
<keyword evidence="3 7" id="KW-1133">Transmembrane helix</keyword>
<dbReference type="InterPro" id="IPR015919">
    <property type="entry name" value="Cadherin-like_sf"/>
</dbReference>
<evidence type="ECO:0000256" key="6">
    <source>
        <dbReference type="SAM" id="MobiDB-lite"/>
    </source>
</evidence>
<feature type="compositionally biased region" description="Polar residues" evidence="6">
    <location>
        <begin position="1127"/>
        <end position="1141"/>
    </location>
</feature>
<keyword evidence="4" id="KW-0325">Glycoprotein</keyword>
<evidence type="ECO:0000256" key="3">
    <source>
        <dbReference type="ARBA" id="ARBA00022989"/>
    </source>
</evidence>
<dbReference type="Proteomes" id="UP000694941">
    <property type="component" value="Unplaced"/>
</dbReference>
<evidence type="ECO:0000313" key="10">
    <source>
        <dbReference type="RefSeq" id="XP_022245235.1"/>
    </source>
</evidence>
<feature type="compositionally biased region" description="Acidic residues" evidence="6">
    <location>
        <begin position="1149"/>
        <end position="1158"/>
    </location>
</feature>
<feature type="transmembrane region" description="Helical" evidence="7">
    <location>
        <begin position="953"/>
        <end position="976"/>
    </location>
</feature>
<feature type="region of interest" description="Disordered" evidence="6">
    <location>
        <begin position="987"/>
        <end position="1010"/>
    </location>
</feature>
<evidence type="ECO:0000256" key="2">
    <source>
        <dbReference type="ARBA" id="ARBA00022889"/>
    </source>
</evidence>
<evidence type="ECO:0000256" key="1">
    <source>
        <dbReference type="ARBA" id="ARBA00022692"/>
    </source>
</evidence>
<proteinExistence type="predicted"/>
<dbReference type="PROSITE" id="PS50268">
    <property type="entry name" value="CADHERIN_2"/>
    <property type="match status" value="3"/>
</dbReference>
<feature type="compositionally biased region" description="Polar residues" evidence="6">
    <location>
        <begin position="1096"/>
        <end position="1120"/>
    </location>
</feature>
<accession>A0ABM1SNM9</accession>